<dbReference type="PANTHER" id="PTHR33991">
    <property type="entry name" value="DNA REPAIR PROTEIN RECO"/>
    <property type="match status" value="1"/>
</dbReference>
<dbReference type="InterPro" id="IPR022572">
    <property type="entry name" value="DNA_rep/recomb_RecO_N"/>
</dbReference>
<evidence type="ECO:0000256" key="2">
    <source>
        <dbReference type="ARBA" id="ARBA00021310"/>
    </source>
</evidence>
<keyword evidence="4 7" id="KW-0233">DNA recombination</keyword>
<dbReference type="NCBIfam" id="TIGR00613">
    <property type="entry name" value="reco"/>
    <property type="match status" value="1"/>
</dbReference>
<keyword evidence="3 7" id="KW-0227">DNA damage</keyword>
<evidence type="ECO:0000256" key="5">
    <source>
        <dbReference type="ARBA" id="ARBA00023204"/>
    </source>
</evidence>
<dbReference type="GO" id="GO:0006302">
    <property type="term" value="P:double-strand break repair"/>
    <property type="evidence" value="ECO:0007669"/>
    <property type="project" value="TreeGrafter"/>
</dbReference>
<dbReference type="AlphaFoldDB" id="A0A6L7AB75"/>
<evidence type="ECO:0000256" key="7">
    <source>
        <dbReference type="HAMAP-Rule" id="MF_00201"/>
    </source>
</evidence>
<dbReference type="Pfam" id="PF02565">
    <property type="entry name" value="RecO_C"/>
    <property type="match status" value="1"/>
</dbReference>
<evidence type="ECO:0000313" key="9">
    <source>
        <dbReference type="EMBL" id="MWN21012.1"/>
    </source>
</evidence>
<reference evidence="9 10" key="1">
    <citation type="submission" date="2019-12" db="EMBL/GenBank/DDBJ databases">
        <title>Complete genome sequence of Leuconostoc lactis strain AVN1 provides insights into metabolic potential.</title>
        <authorList>
            <person name="Besrour N."/>
            <person name="Najjari A."/>
            <person name="Fhoula I."/>
            <person name="Jaballah S."/>
            <person name="Klibi N."/>
            <person name="Ouzari H.I."/>
        </authorList>
    </citation>
    <scope>NUCLEOTIDE SEQUENCE [LARGE SCALE GENOMIC DNA]</scope>
    <source>
        <strain evidence="9 10">AVN1</strain>
    </source>
</reference>
<comment type="caution">
    <text evidence="9">The sequence shown here is derived from an EMBL/GenBank/DDBJ whole genome shotgun (WGS) entry which is preliminary data.</text>
</comment>
<dbReference type="Gene3D" id="2.40.50.140">
    <property type="entry name" value="Nucleic acid-binding proteins"/>
    <property type="match status" value="1"/>
</dbReference>
<dbReference type="SUPFAM" id="SSF57863">
    <property type="entry name" value="ArfGap/RecO-like zinc finger"/>
    <property type="match status" value="1"/>
</dbReference>
<name>A0A6L7AB75_LEULA</name>
<protein>
    <recommendedName>
        <fullName evidence="2 7">DNA repair protein RecO</fullName>
    </recommendedName>
    <alternativeName>
        <fullName evidence="6 7">Recombination protein O</fullName>
    </alternativeName>
</protein>
<accession>A0A6L7AB75</accession>
<dbReference type="InterPro" id="IPR042242">
    <property type="entry name" value="RecO_C"/>
</dbReference>
<organism evidence="9 10">
    <name type="scientific">Leuconostoc lactis</name>
    <dbReference type="NCBI Taxonomy" id="1246"/>
    <lineage>
        <taxon>Bacteria</taxon>
        <taxon>Bacillati</taxon>
        <taxon>Bacillota</taxon>
        <taxon>Bacilli</taxon>
        <taxon>Lactobacillales</taxon>
        <taxon>Lactobacillaceae</taxon>
        <taxon>Leuconostoc</taxon>
    </lineage>
</organism>
<evidence type="ECO:0000256" key="4">
    <source>
        <dbReference type="ARBA" id="ARBA00023172"/>
    </source>
</evidence>
<dbReference type="EMBL" id="WSZI01000013">
    <property type="protein sequence ID" value="MWN21012.1"/>
    <property type="molecule type" value="Genomic_DNA"/>
</dbReference>
<dbReference type="PANTHER" id="PTHR33991:SF1">
    <property type="entry name" value="DNA REPAIR PROTEIN RECO"/>
    <property type="match status" value="1"/>
</dbReference>
<evidence type="ECO:0000313" key="10">
    <source>
        <dbReference type="Proteomes" id="UP000478636"/>
    </source>
</evidence>
<comment type="function">
    <text evidence="7">Involved in DNA repair and RecF pathway recombination.</text>
</comment>
<dbReference type="Proteomes" id="UP000478636">
    <property type="component" value="Unassembled WGS sequence"/>
</dbReference>
<evidence type="ECO:0000256" key="3">
    <source>
        <dbReference type="ARBA" id="ARBA00022763"/>
    </source>
</evidence>
<dbReference type="GO" id="GO:0043590">
    <property type="term" value="C:bacterial nucleoid"/>
    <property type="evidence" value="ECO:0007669"/>
    <property type="project" value="TreeGrafter"/>
</dbReference>
<dbReference type="RefSeq" id="WP_029509319.1">
    <property type="nucleotide sequence ID" value="NZ_DAITWI010000001.1"/>
</dbReference>
<proteinExistence type="inferred from homology"/>
<dbReference type="SUPFAM" id="SSF50249">
    <property type="entry name" value="Nucleic acid-binding proteins"/>
    <property type="match status" value="1"/>
</dbReference>
<evidence type="ECO:0000256" key="1">
    <source>
        <dbReference type="ARBA" id="ARBA00007452"/>
    </source>
</evidence>
<sequence>MAVINGIVLYTRQYKDHDLLVRMLTENDGLRTFLARGAKKPKSTLSAAVQPFTILSFEGALPKRNTGLGYINDAQQANLYPRLIDDIEANAYAALIASLIDQSFEEGEPLTRWYHQFELALQKLEAGLDPQVIANIFEIQLLVPLGVAPNWRADPISGQVTGRFDYSEKYNGILAEEHYDLDEHRLMLDQKTIFYLRQFSVIDLRQINQINLSPVTKRGLQRVIDHIYDKQVGLKPRAKTFIEQMHAWQNTLVNFRKNKEGAS</sequence>
<comment type="similarity">
    <text evidence="1 7">Belongs to the RecO family.</text>
</comment>
<dbReference type="Gene3D" id="1.20.1440.120">
    <property type="entry name" value="Recombination protein O, C-terminal domain"/>
    <property type="match status" value="1"/>
</dbReference>
<dbReference type="Pfam" id="PF11967">
    <property type="entry name" value="RecO_N"/>
    <property type="match status" value="1"/>
</dbReference>
<dbReference type="InterPro" id="IPR012340">
    <property type="entry name" value="NA-bd_OB-fold"/>
</dbReference>
<evidence type="ECO:0000256" key="6">
    <source>
        <dbReference type="ARBA" id="ARBA00033409"/>
    </source>
</evidence>
<gene>
    <name evidence="7 9" type="primary">recO</name>
    <name evidence="9" type="ORF">GQS40_04895</name>
</gene>
<keyword evidence="5 7" id="KW-0234">DNA repair</keyword>
<feature type="domain" description="DNA replication/recombination mediator RecO N-terminal" evidence="8">
    <location>
        <begin position="5"/>
        <end position="78"/>
    </location>
</feature>
<dbReference type="HAMAP" id="MF_00201">
    <property type="entry name" value="RecO"/>
    <property type="match status" value="1"/>
</dbReference>
<dbReference type="InterPro" id="IPR003717">
    <property type="entry name" value="RecO"/>
</dbReference>
<dbReference type="GO" id="GO:0006310">
    <property type="term" value="P:DNA recombination"/>
    <property type="evidence" value="ECO:0007669"/>
    <property type="project" value="UniProtKB-UniRule"/>
</dbReference>
<evidence type="ECO:0000259" key="8">
    <source>
        <dbReference type="Pfam" id="PF11967"/>
    </source>
</evidence>
<dbReference type="InterPro" id="IPR037278">
    <property type="entry name" value="ARFGAP/RecO"/>
</dbReference>